<gene>
    <name evidence="1" type="ORF">IQ247_24910</name>
</gene>
<dbReference type="EMBL" id="JADEWL010000122">
    <property type="protein sequence ID" value="MBE9215863.1"/>
    <property type="molecule type" value="Genomic_DNA"/>
</dbReference>
<dbReference type="AlphaFoldDB" id="A0A8J7F4F9"/>
<proteinExistence type="predicted"/>
<evidence type="ECO:0000313" key="1">
    <source>
        <dbReference type="EMBL" id="MBE9215863.1"/>
    </source>
</evidence>
<dbReference type="RefSeq" id="WP_193924118.1">
    <property type="nucleotide sequence ID" value="NZ_JADEWL010000122.1"/>
</dbReference>
<name>A0A8J7F4F9_9CYAN</name>
<dbReference type="Proteomes" id="UP000620559">
    <property type="component" value="Unassembled WGS sequence"/>
</dbReference>
<accession>A0A8J7F4F9</accession>
<organism evidence="1 2">
    <name type="scientific">Plectonema cf. radiosum LEGE 06105</name>
    <dbReference type="NCBI Taxonomy" id="945769"/>
    <lineage>
        <taxon>Bacteria</taxon>
        <taxon>Bacillati</taxon>
        <taxon>Cyanobacteriota</taxon>
        <taxon>Cyanophyceae</taxon>
        <taxon>Oscillatoriophycideae</taxon>
        <taxon>Oscillatoriales</taxon>
        <taxon>Microcoleaceae</taxon>
        <taxon>Plectonema</taxon>
    </lineage>
</organism>
<evidence type="ECO:0000313" key="2">
    <source>
        <dbReference type="Proteomes" id="UP000620559"/>
    </source>
</evidence>
<comment type="caution">
    <text evidence="1">The sequence shown here is derived from an EMBL/GenBank/DDBJ whole genome shotgun (WGS) entry which is preliminary data.</text>
</comment>
<reference evidence="1" key="1">
    <citation type="submission" date="2020-10" db="EMBL/GenBank/DDBJ databases">
        <authorList>
            <person name="Castelo-Branco R."/>
            <person name="Eusebio N."/>
            <person name="Adriana R."/>
            <person name="Vieira A."/>
            <person name="Brugerolle De Fraissinette N."/>
            <person name="Rezende De Castro R."/>
            <person name="Schneider M.P."/>
            <person name="Vasconcelos V."/>
            <person name="Leao P.N."/>
        </authorList>
    </citation>
    <scope>NUCLEOTIDE SEQUENCE</scope>
    <source>
        <strain evidence="1">LEGE 06105</strain>
    </source>
</reference>
<keyword evidence="2" id="KW-1185">Reference proteome</keyword>
<protein>
    <submittedName>
        <fullName evidence="1">Uncharacterized protein</fullName>
    </submittedName>
</protein>
<sequence length="65" mass="7730">MENKQDLYNDCRSVFEQLNKLREHHPNAWRVINKRLMEKGSTTLTDADAALFYALEIIEETDFQK</sequence>